<evidence type="ECO:0000313" key="1">
    <source>
        <dbReference type="EMBL" id="JAE07287.1"/>
    </source>
</evidence>
<proteinExistence type="predicted"/>
<sequence length="61" mass="7160">MIKLWIGTKHFVTCLTKLWQTVAKFAIQPNTPFDHGSKRQIQKDPYFTFVFATPRHRIVGN</sequence>
<organism evidence="1">
    <name type="scientific">Arundo donax</name>
    <name type="common">Giant reed</name>
    <name type="synonym">Donax arundinaceus</name>
    <dbReference type="NCBI Taxonomy" id="35708"/>
    <lineage>
        <taxon>Eukaryota</taxon>
        <taxon>Viridiplantae</taxon>
        <taxon>Streptophyta</taxon>
        <taxon>Embryophyta</taxon>
        <taxon>Tracheophyta</taxon>
        <taxon>Spermatophyta</taxon>
        <taxon>Magnoliopsida</taxon>
        <taxon>Liliopsida</taxon>
        <taxon>Poales</taxon>
        <taxon>Poaceae</taxon>
        <taxon>PACMAD clade</taxon>
        <taxon>Arundinoideae</taxon>
        <taxon>Arundineae</taxon>
        <taxon>Arundo</taxon>
    </lineage>
</organism>
<dbReference type="AlphaFoldDB" id="A0A0A9F4L3"/>
<dbReference type="EMBL" id="GBRH01190609">
    <property type="protein sequence ID" value="JAE07287.1"/>
    <property type="molecule type" value="Transcribed_RNA"/>
</dbReference>
<name>A0A0A9F4L3_ARUDO</name>
<reference evidence="1" key="1">
    <citation type="submission" date="2014-09" db="EMBL/GenBank/DDBJ databases">
        <authorList>
            <person name="Magalhaes I.L.F."/>
            <person name="Oliveira U."/>
            <person name="Santos F.R."/>
            <person name="Vidigal T.H.D.A."/>
            <person name="Brescovit A.D."/>
            <person name="Santos A.J."/>
        </authorList>
    </citation>
    <scope>NUCLEOTIDE SEQUENCE</scope>
    <source>
        <tissue evidence="1">Shoot tissue taken approximately 20 cm above the soil surface</tissue>
    </source>
</reference>
<accession>A0A0A9F4L3</accession>
<protein>
    <submittedName>
        <fullName evidence="1">Uncharacterized protein</fullName>
    </submittedName>
</protein>
<reference evidence="1" key="2">
    <citation type="journal article" date="2015" name="Data Brief">
        <title>Shoot transcriptome of the giant reed, Arundo donax.</title>
        <authorList>
            <person name="Barrero R.A."/>
            <person name="Guerrero F.D."/>
            <person name="Moolhuijzen P."/>
            <person name="Goolsby J.A."/>
            <person name="Tidwell J."/>
            <person name="Bellgard S.E."/>
            <person name="Bellgard M.I."/>
        </authorList>
    </citation>
    <scope>NUCLEOTIDE SEQUENCE</scope>
    <source>
        <tissue evidence="1">Shoot tissue taken approximately 20 cm above the soil surface</tissue>
    </source>
</reference>